<evidence type="ECO:0000313" key="7">
    <source>
        <dbReference type="Proteomes" id="UP000298030"/>
    </source>
</evidence>
<evidence type="ECO:0000256" key="3">
    <source>
        <dbReference type="ARBA" id="ARBA00022833"/>
    </source>
</evidence>
<comment type="caution">
    <text evidence="6">The sequence shown here is derived from an EMBL/GenBank/DDBJ whole genome shotgun (WGS) entry which is preliminary data.</text>
</comment>
<dbReference type="GO" id="GO:0008270">
    <property type="term" value="F:zinc ion binding"/>
    <property type="evidence" value="ECO:0007669"/>
    <property type="project" value="UniProtKB-KW"/>
</dbReference>
<dbReference type="OrthoDB" id="3127708at2759"/>
<organism evidence="6 7">
    <name type="scientific">Coprinellus micaceus</name>
    <name type="common">Glistening ink-cap mushroom</name>
    <name type="synonym">Coprinus micaceus</name>
    <dbReference type="NCBI Taxonomy" id="71717"/>
    <lineage>
        <taxon>Eukaryota</taxon>
        <taxon>Fungi</taxon>
        <taxon>Dikarya</taxon>
        <taxon>Basidiomycota</taxon>
        <taxon>Agaricomycotina</taxon>
        <taxon>Agaricomycetes</taxon>
        <taxon>Agaricomycetidae</taxon>
        <taxon>Agaricales</taxon>
        <taxon>Agaricineae</taxon>
        <taxon>Psathyrellaceae</taxon>
        <taxon>Coprinellus</taxon>
    </lineage>
</organism>
<dbReference type="EMBL" id="QPFP01000035">
    <property type="protein sequence ID" value="TEB28086.1"/>
    <property type="molecule type" value="Genomic_DNA"/>
</dbReference>
<evidence type="ECO:0000256" key="2">
    <source>
        <dbReference type="ARBA" id="ARBA00022771"/>
    </source>
</evidence>
<feature type="domain" description="MYND-type" evidence="5">
    <location>
        <begin position="1"/>
        <end position="51"/>
    </location>
</feature>
<keyword evidence="3" id="KW-0862">Zinc</keyword>
<evidence type="ECO:0000256" key="4">
    <source>
        <dbReference type="PROSITE-ProRule" id="PRU00134"/>
    </source>
</evidence>
<protein>
    <recommendedName>
        <fullName evidence="5">MYND-type domain-containing protein</fullName>
    </recommendedName>
</protein>
<evidence type="ECO:0000259" key="5">
    <source>
        <dbReference type="PROSITE" id="PS50865"/>
    </source>
</evidence>
<name>A0A4Y7T1P7_COPMI</name>
<dbReference type="InterPro" id="IPR002893">
    <property type="entry name" value="Znf_MYND"/>
</dbReference>
<dbReference type="SUPFAM" id="SSF144232">
    <property type="entry name" value="HIT/MYND zinc finger-like"/>
    <property type="match status" value="1"/>
</dbReference>
<gene>
    <name evidence="6" type="ORF">FA13DRAFT_1816049</name>
</gene>
<dbReference type="Gene3D" id="6.10.140.2220">
    <property type="match status" value="1"/>
</dbReference>
<evidence type="ECO:0000256" key="1">
    <source>
        <dbReference type="ARBA" id="ARBA00022723"/>
    </source>
</evidence>
<keyword evidence="7" id="KW-1185">Reference proteome</keyword>
<dbReference type="Proteomes" id="UP000298030">
    <property type="component" value="Unassembled WGS sequence"/>
</dbReference>
<dbReference type="Pfam" id="PF01753">
    <property type="entry name" value="zf-MYND"/>
    <property type="match status" value="1"/>
</dbReference>
<keyword evidence="2 4" id="KW-0863">Zinc-finger</keyword>
<proteinExistence type="predicted"/>
<dbReference type="AlphaFoldDB" id="A0A4Y7T1P7"/>
<keyword evidence="1" id="KW-0479">Metal-binding</keyword>
<sequence>MRLCCSFKHQDPFVPYEETTRAKICSGCRSAFYCSEACQEEDWIVFHSQECPHAACRQIRLGLLGVSERYRRNKLAFLVGVAALTLPQLPKLRAQDRDTTSFAERTEGDLPVVVFHASRDAFLLERRFDVWFIQTVSSFLSSYQEGLGVQAHARAMKFAKDMKPT</sequence>
<evidence type="ECO:0000313" key="6">
    <source>
        <dbReference type="EMBL" id="TEB28086.1"/>
    </source>
</evidence>
<accession>A0A4Y7T1P7</accession>
<dbReference type="PROSITE" id="PS50865">
    <property type="entry name" value="ZF_MYND_2"/>
    <property type="match status" value="1"/>
</dbReference>
<reference evidence="6 7" key="1">
    <citation type="journal article" date="2019" name="Nat. Ecol. Evol.">
        <title>Megaphylogeny resolves global patterns of mushroom evolution.</title>
        <authorList>
            <person name="Varga T."/>
            <person name="Krizsan K."/>
            <person name="Foldi C."/>
            <person name="Dima B."/>
            <person name="Sanchez-Garcia M."/>
            <person name="Sanchez-Ramirez S."/>
            <person name="Szollosi G.J."/>
            <person name="Szarkandi J.G."/>
            <person name="Papp V."/>
            <person name="Albert L."/>
            <person name="Andreopoulos W."/>
            <person name="Angelini C."/>
            <person name="Antonin V."/>
            <person name="Barry K.W."/>
            <person name="Bougher N.L."/>
            <person name="Buchanan P."/>
            <person name="Buyck B."/>
            <person name="Bense V."/>
            <person name="Catcheside P."/>
            <person name="Chovatia M."/>
            <person name="Cooper J."/>
            <person name="Damon W."/>
            <person name="Desjardin D."/>
            <person name="Finy P."/>
            <person name="Geml J."/>
            <person name="Haridas S."/>
            <person name="Hughes K."/>
            <person name="Justo A."/>
            <person name="Karasinski D."/>
            <person name="Kautmanova I."/>
            <person name="Kiss B."/>
            <person name="Kocsube S."/>
            <person name="Kotiranta H."/>
            <person name="LaButti K.M."/>
            <person name="Lechner B.E."/>
            <person name="Liimatainen K."/>
            <person name="Lipzen A."/>
            <person name="Lukacs Z."/>
            <person name="Mihaltcheva S."/>
            <person name="Morgado L.N."/>
            <person name="Niskanen T."/>
            <person name="Noordeloos M.E."/>
            <person name="Ohm R.A."/>
            <person name="Ortiz-Santana B."/>
            <person name="Ovrebo C."/>
            <person name="Racz N."/>
            <person name="Riley R."/>
            <person name="Savchenko A."/>
            <person name="Shiryaev A."/>
            <person name="Soop K."/>
            <person name="Spirin V."/>
            <person name="Szebenyi C."/>
            <person name="Tomsovsky M."/>
            <person name="Tulloss R.E."/>
            <person name="Uehling J."/>
            <person name="Grigoriev I.V."/>
            <person name="Vagvolgyi C."/>
            <person name="Papp T."/>
            <person name="Martin F.M."/>
            <person name="Miettinen O."/>
            <person name="Hibbett D.S."/>
            <person name="Nagy L.G."/>
        </authorList>
    </citation>
    <scope>NUCLEOTIDE SEQUENCE [LARGE SCALE GENOMIC DNA]</scope>
    <source>
        <strain evidence="6 7">FP101781</strain>
    </source>
</reference>